<evidence type="ECO:0000256" key="4">
    <source>
        <dbReference type="SAM" id="MobiDB-lite"/>
    </source>
</evidence>
<evidence type="ECO:0000313" key="6">
    <source>
        <dbReference type="Ensembl" id="ENSEBUP00000016763.1"/>
    </source>
</evidence>
<feature type="compositionally biased region" description="Low complexity" evidence="4">
    <location>
        <begin position="439"/>
        <end position="450"/>
    </location>
</feature>
<organism evidence="6 7">
    <name type="scientific">Eptatretus burgeri</name>
    <name type="common">Inshore hagfish</name>
    <dbReference type="NCBI Taxonomy" id="7764"/>
    <lineage>
        <taxon>Eukaryota</taxon>
        <taxon>Metazoa</taxon>
        <taxon>Chordata</taxon>
        <taxon>Craniata</taxon>
        <taxon>Vertebrata</taxon>
        <taxon>Cyclostomata</taxon>
        <taxon>Myxini</taxon>
        <taxon>Myxiniformes</taxon>
        <taxon>Myxinidae</taxon>
        <taxon>Eptatretinae</taxon>
        <taxon>Eptatretus</taxon>
    </lineage>
</organism>
<dbReference type="GO" id="GO:0017056">
    <property type="term" value="F:structural constituent of nuclear pore"/>
    <property type="evidence" value="ECO:0007669"/>
    <property type="project" value="TreeGrafter"/>
</dbReference>
<feature type="region of interest" description="Disordered" evidence="4">
    <location>
        <begin position="564"/>
        <end position="600"/>
    </location>
</feature>
<comment type="subcellular location">
    <subcellularLocation>
        <location evidence="1">Nucleus</location>
    </subcellularLocation>
</comment>
<dbReference type="Proteomes" id="UP000694388">
    <property type="component" value="Unplaced"/>
</dbReference>
<evidence type="ECO:0000256" key="3">
    <source>
        <dbReference type="ARBA" id="ARBA00023242"/>
    </source>
</evidence>
<feature type="compositionally biased region" description="Low complexity" evidence="4">
    <location>
        <begin position="505"/>
        <end position="520"/>
    </location>
</feature>
<feature type="compositionally biased region" description="Polar residues" evidence="4">
    <location>
        <begin position="419"/>
        <end position="438"/>
    </location>
</feature>
<evidence type="ECO:0000256" key="1">
    <source>
        <dbReference type="ARBA" id="ARBA00004123"/>
    </source>
</evidence>
<feature type="region of interest" description="Disordered" evidence="4">
    <location>
        <begin position="219"/>
        <end position="249"/>
    </location>
</feature>
<feature type="compositionally biased region" description="Polar residues" evidence="4">
    <location>
        <begin position="191"/>
        <end position="200"/>
    </location>
</feature>
<evidence type="ECO:0000256" key="2">
    <source>
        <dbReference type="ARBA" id="ARBA00022448"/>
    </source>
</evidence>
<dbReference type="PANTHER" id="PTHR23193:SF23">
    <property type="entry name" value="NUCLEAR PORE COMPLEX PROTEIN NUP153"/>
    <property type="match status" value="1"/>
</dbReference>
<dbReference type="InterPro" id="IPR026054">
    <property type="entry name" value="Nucleoporin"/>
</dbReference>
<dbReference type="GO" id="GO:0006606">
    <property type="term" value="P:protein import into nucleus"/>
    <property type="evidence" value="ECO:0007669"/>
    <property type="project" value="TreeGrafter"/>
</dbReference>
<feature type="compositionally biased region" description="Polar residues" evidence="4">
    <location>
        <begin position="483"/>
        <end position="499"/>
    </location>
</feature>
<feature type="domain" description="Nucleoporin Nup153 N-terminal" evidence="5">
    <location>
        <begin position="154"/>
        <end position="620"/>
    </location>
</feature>
<feature type="region of interest" description="Disordered" evidence="4">
    <location>
        <begin position="184"/>
        <end position="205"/>
    </location>
</feature>
<dbReference type="GO" id="GO:0005643">
    <property type="term" value="C:nuclear pore"/>
    <property type="evidence" value="ECO:0007669"/>
    <property type="project" value="TreeGrafter"/>
</dbReference>
<keyword evidence="7" id="KW-1185">Reference proteome</keyword>
<feature type="compositionally biased region" description="Polar residues" evidence="4">
    <location>
        <begin position="366"/>
        <end position="385"/>
    </location>
</feature>
<dbReference type="GO" id="GO:0006405">
    <property type="term" value="P:RNA export from nucleus"/>
    <property type="evidence" value="ECO:0007669"/>
    <property type="project" value="TreeGrafter"/>
</dbReference>
<dbReference type="Pfam" id="PF08604">
    <property type="entry name" value="Nup153"/>
    <property type="match status" value="1"/>
</dbReference>
<reference evidence="6" key="1">
    <citation type="submission" date="2025-08" db="UniProtKB">
        <authorList>
            <consortium name="Ensembl"/>
        </authorList>
    </citation>
    <scope>IDENTIFICATION</scope>
</reference>
<feature type="compositionally biased region" description="Polar residues" evidence="4">
    <location>
        <begin position="229"/>
        <end position="249"/>
    </location>
</feature>
<dbReference type="PANTHER" id="PTHR23193">
    <property type="entry name" value="NUCLEAR PORE COMPLEX PROTEIN NUP"/>
    <property type="match status" value="1"/>
</dbReference>
<feature type="region of interest" description="Disordered" evidence="4">
    <location>
        <begin position="1"/>
        <end position="25"/>
    </location>
</feature>
<sequence length="727" mass="78036">MAAAGGGKMRAKRRQGSVKPYARDKGLLHRVTENVKNYIPSWLQSYFVQHDENDVAADLPLETGADQSDAVEDAEYVEDDDCALRERNHIGRVGGNISEIDGTFDVPYPDDHFNNETLQQQHLTLKARRPIGHGLLSSHTSHSAFAFPSLNQSRHEPSASGVSRDRRGTLAEMRELTEVREFGSQYEDDSISTTSGFSSRASDKDVGVNRGASMPSYWSFPADHKGRGTPQSAACSSKKPSFNLSTFDSPRSAGREVRFNKFADSPFYPGKTTYGGASASRMLRKASTMPYQVPYRTKVRAQPAKVQGSGVTSLTAQRILESLEKMSSPVSDARKIPTSSLFPLSSSFVEKSLIGSSYSNALAESQRSLQSPPVQKLLTPSSVSMSPKRAIPVRPSLGPARVLKRVAETSEPDPMDTPPQVSWNSLGGRANQTVVSQVSSKPTSNSKTSTANGVSRGFGETKFECSSKQPTPRTGKNERRSEPSSFVETCPKQQFTFSSPPAIHSGSSTSLSQHSTASKSVDPAASIPPFTFSTPAIRATEPTPLCSQLAPIFQFSSPLDWAGSSKCTSSTPASTVQSTSASTAIATKCSPPNKDDGETESFFTVPKTLKTTGSVMDVLGSGADSKKAKDGQGRVPTKTLKSGSVMDILKPKKGKQNSNTDLTPSQSLSQTTSYSSFGGKSLSPSGSSECLSCRQSNAVIDGYCESCRAKKTNNPLKDIAMLRVCII</sequence>
<dbReference type="InterPro" id="IPR013913">
    <property type="entry name" value="Nup153_N"/>
</dbReference>
<feature type="region of interest" description="Disordered" evidence="4">
    <location>
        <begin position="366"/>
        <end position="526"/>
    </location>
</feature>
<feature type="region of interest" description="Disordered" evidence="4">
    <location>
        <begin position="620"/>
        <end position="686"/>
    </location>
</feature>
<protein>
    <recommendedName>
        <fullName evidence="5">Nucleoporin Nup153 N-terminal domain-containing protein</fullName>
    </recommendedName>
</protein>
<name>A0A8C4QMQ2_EPTBU</name>
<dbReference type="Ensembl" id="ENSEBUT00000017339.1">
    <property type="protein sequence ID" value="ENSEBUP00000016763.1"/>
    <property type="gene ID" value="ENSEBUG00000010496.1"/>
</dbReference>
<keyword evidence="3" id="KW-0539">Nucleus</keyword>
<accession>A0A8C4QMQ2</accession>
<feature type="compositionally biased region" description="Low complexity" evidence="4">
    <location>
        <begin position="660"/>
        <end position="686"/>
    </location>
</feature>
<dbReference type="GeneTree" id="ENSGT01030000236358"/>
<reference evidence="6" key="2">
    <citation type="submission" date="2025-09" db="UniProtKB">
        <authorList>
            <consortium name="Ensembl"/>
        </authorList>
    </citation>
    <scope>IDENTIFICATION</scope>
</reference>
<dbReference type="GO" id="GO:0008139">
    <property type="term" value="F:nuclear localization sequence binding"/>
    <property type="evidence" value="ECO:0007669"/>
    <property type="project" value="TreeGrafter"/>
</dbReference>
<feature type="compositionally biased region" description="Low complexity" evidence="4">
    <location>
        <begin position="568"/>
        <end position="587"/>
    </location>
</feature>
<dbReference type="AlphaFoldDB" id="A0A8C4QMQ2"/>
<evidence type="ECO:0000313" key="7">
    <source>
        <dbReference type="Proteomes" id="UP000694388"/>
    </source>
</evidence>
<keyword evidence="2" id="KW-0813">Transport</keyword>
<proteinExistence type="predicted"/>
<evidence type="ECO:0000259" key="5">
    <source>
        <dbReference type="Pfam" id="PF08604"/>
    </source>
</evidence>